<comment type="caution">
    <text evidence="9">The sequence shown here is derived from an EMBL/GenBank/DDBJ whole genome shotgun (WGS) entry which is preliminary data.</text>
</comment>
<keyword evidence="6" id="KW-1133">Transmembrane helix</keyword>
<dbReference type="InterPro" id="IPR051449">
    <property type="entry name" value="ABC-2_transporter_component"/>
</dbReference>
<dbReference type="RefSeq" id="WP_076775726.1">
    <property type="nucleotide sequence ID" value="NZ_PKJS01000016.1"/>
</dbReference>
<dbReference type="EMBL" id="PKJS01000016">
    <property type="protein sequence ID" value="PKZ67986.1"/>
    <property type="molecule type" value="Genomic_DNA"/>
</dbReference>
<evidence type="ECO:0000256" key="6">
    <source>
        <dbReference type="ARBA" id="ARBA00022989"/>
    </source>
</evidence>
<evidence type="ECO:0000256" key="3">
    <source>
        <dbReference type="ARBA" id="ARBA00022448"/>
    </source>
</evidence>
<reference evidence="9 10" key="1">
    <citation type="submission" date="2017-12" db="EMBL/GenBank/DDBJ databases">
        <title>Phylogenetic diversity of female urinary microbiome.</title>
        <authorList>
            <person name="Thomas-White K."/>
            <person name="Wolfe A.J."/>
        </authorList>
    </citation>
    <scope>NUCLEOTIDE SEQUENCE [LARGE SCALE GENOMIC DNA]</scope>
    <source>
        <strain evidence="9 10">UMB0416</strain>
    </source>
</reference>
<evidence type="ECO:0000259" key="8">
    <source>
        <dbReference type="PROSITE" id="PS51012"/>
    </source>
</evidence>
<comment type="similarity">
    <text evidence="2">Belongs to the ABC-2 integral membrane protein family.</text>
</comment>
<dbReference type="Proteomes" id="UP000234914">
    <property type="component" value="Unassembled WGS sequence"/>
</dbReference>
<dbReference type="Gene3D" id="3.40.1710.10">
    <property type="entry name" value="abc type-2 transporter like domain"/>
    <property type="match status" value="1"/>
</dbReference>
<keyword evidence="3" id="KW-0813">Transport</keyword>
<evidence type="ECO:0000256" key="7">
    <source>
        <dbReference type="ARBA" id="ARBA00023136"/>
    </source>
</evidence>
<sequence>MTYYLGSPNRLSISRIQAILIKELIQMKRDRLTFAMLLMIPIMQLVLFGFVINNHPKHLPTAIYLQENTEITRSIISNMAQSDYFDIVNDVNTLNAYRGDTPLQDTRSLLQSGRVNFVLTIPSGFSKAWVRGEKPSLLLEADATDPAAAAMAVAQIKPIVDRTLADIQIGSLDYLKPKPSSITTLVHNKYNPEGISQFNIVPGLLGVILTMTMVMITSIAMTREAERGTMENLLAMPSKPLEVMIGKITPYVLMGLVQTMIILLASNMLFHLPFVGSGSTFGLGVGLFILANLAIGFTFSTIAKSQMQAMQLTFFFFLPSMLLSGFMFPFQGMPKWAQYLGEILPLTHFLRIVRGIMLKGTSLSLLSNEFLALLAILIIVGIIAMLRYRQTLD</sequence>
<dbReference type="GO" id="GO:0140359">
    <property type="term" value="F:ABC-type transporter activity"/>
    <property type="evidence" value="ECO:0007669"/>
    <property type="project" value="InterPro"/>
</dbReference>
<dbReference type="InterPro" id="IPR013525">
    <property type="entry name" value="ABC2_TM"/>
</dbReference>
<evidence type="ECO:0000256" key="4">
    <source>
        <dbReference type="ARBA" id="ARBA00022475"/>
    </source>
</evidence>
<comment type="subcellular location">
    <subcellularLocation>
        <location evidence="1">Cell membrane</location>
        <topology evidence="1">Multi-pass membrane protein</topology>
    </subcellularLocation>
</comment>
<evidence type="ECO:0000256" key="5">
    <source>
        <dbReference type="ARBA" id="ARBA00022692"/>
    </source>
</evidence>
<dbReference type="InterPro" id="IPR047817">
    <property type="entry name" value="ABC2_TM_bact-type"/>
</dbReference>
<evidence type="ECO:0000256" key="2">
    <source>
        <dbReference type="ARBA" id="ARBA00007783"/>
    </source>
</evidence>
<gene>
    <name evidence="9" type="ORF">CYJ96_10915</name>
</gene>
<evidence type="ECO:0000313" key="10">
    <source>
        <dbReference type="Proteomes" id="UP000234914"/>
    </source>
</evidence>
<evidence type="ECO:0000256" key="1">
    <source>
        <dbReference type="ARBA" id="ARBA00004651"/>
    </source>
</evidence>
<name>A0A2I1RFW8_FAUOS</name>
<dbReference type="PANTHER" id="PTHR30294">
    <property type="entry name" value="MEMBRANE COMPONENT OF ABC TRANSPORTER YHHJ-RELATED"/>
    <property type="match status" value="1"/>
</dbReference>
<keyword evidence="7" id="KW-0472">Membrane</keyword>
<feature type="domain" description="ABC transmembrane type-2" evidence="8">
    <location>
        <begin position="149"/>
        <end position="391"/>
    </location>
</feature>
<dbReference type="PROSITE" id="PS51012">
    <property type="entry name" value="ABC_TM2"/>
    <property type="match status" value="1"/>
</dbReference>
<dbReference type="Pfam" id="PF12698">
    <property type="entry name" value="ABC2_membrane_3"/>
    <property type="match status" value="1"/>
</dbReference>
<evidence type="ECO:0000313" key="9">
    <source>
        <dbReference type="EMBL" id="PKZ67986.1"/>
    </source>
</evidence>
<keyword evidence="4" id="KW-1003">Cell membrane</keyword>
<dbReference type="PANTHER" id="PTHR30294:SF29">
    <property type="entry name" value="MULTIDRUG ABC TRANSPORTER PERMEASE YBHS-RELATED"/>
    <property type="match status" value="1"/>
</dbReference>
<accession>A0A2I1RFW8</accession>
<dbReference type="GO" id="GO:0005886">
    <property type="term" value="C:plasma membrane"/>
    <property type="evidence" value="ECO:0007669"/>
    <property type="project" value="UniProtKB-SubCell"/>
</dbReference>
<organism evidence="9 10">
    <name type="scientific">Faucicola osloensis</name>
    <name type="common">Moraxella osloensis</name>
    <dbReference type="NCBI Taxonomy" id="34062"/>
    <lineage>
        <taxon>Bacteria</taxon>
        <taxon>Pseudomonadati</taxon>
        <taxon>Pseudomonadota</taxon>
        <taxon>Gammaproteobacteria</taxon>
        <taxon>Moraxellales</taxon>
        <taxon>Moraxellaceae</taxon>
        <taxon>Faucicola</taxon>
    </lineage>
</organism>
<dbReference type="AlphaFoldDB" id="A0A2I1RFW8"/>
<protein>
    <submittedName>
        <fullName evidence="9">ABC transporter permease</fullName>
    </submittedName>
</protein>
<proteinExistence type="inferred from homology"/>
<keyword evidence="5" id="KW-0812">Transmembrane</keyword>